<dbReference type="PANTHER" id="PTHR46278">
    <property type="entry name" value="DEHYDROGENASE, PUTATIVE-RELATED"/>
    <property type="match status" value="1"/>
</dbReference>
<keyword evidence="10 15" id="KW-0220">Diaminopimelate biosynthesis</keyword>
<feature type="domain" description="Semialdehyde dehydrogenase NAD-binding" evidence="17">
    <location>
        <begin position="3"/>
        <end position="117"/>
    </location>
</feature>
<feature type="active site" description="Proton acceptor" evidence="15 16">
    <location>
        <position position="242"/>
    </location>
</feature>
<dbReference type="AlphaFoldDB" id="A0A0S8G6W6"/>
<evidence type="ECO:0000256" key="10">
    <source>
        <dbReference type="ARBA" id="ARBA00022915"/>
    </source>
</evidence>
<feature type="binding site" evidence="15">
    <location>
        <position position="313"/>
    </location>
    <ligand>
        <name>NADP(+)</name>
        <dbReference type="ChEBI" id="CHEBI:58349"/>
    </ligand>
</feature>
<evidence type="ECO:0000256" key="3">
    <source>
        <dbReference type="ARBA" id="ARBA00005097"/>
    </source>
</evidence>
<dbReference type="InterPro" id="IPR005986">
    <property type="entry name" value="Asp_semialdehyde_DH_beta"/>
</dbReference>
<dbReference type="GO" id="GO:0050661">
    <property type="term" value="F:NADP binding"/>
    <property type="evidence" value="ECO:0007669"/>
    <property type="project" value="UniProtKB-UniRule"/>
</dbReference>
<comment type="pathway">
    <text evidence="2 15">Amino-acid biosynthesis; L-lysine biosynthesis via DAP pathway; (S)-tetrahydrodipicolinate from L-aspartate: step 2/4.</text>
</comment>
<comment type="catalytic activity">
    <reaction evidence="14 15">
        <text>L-aspartate 4-semialdehyde + phosphate + NADP(+) = 4-phospho-L-aspartate + NADPH + H(+)</text>
        <dbReference type="Rhea" id="RHEA:24284"/>
        <dbReference type="ChEBI" id="CHEBI:15378"/>
        <dbReference type="ChEBI" id="CHEBI:43474"/>
        <dbReference type="ChEBI" id="CHEBI:57535"/>
        <dbReference type="ChEBI" id="CHEBI:57783"/>
        <dbReference type="ChEBI" id="CHEBI:58349"/>
        <dbReference type="ChEBI" id="CHEBI:537519"/>
        <dbReference type="EC" id="1.2.1.11"/>
    </reaction>
</comment>
<dbReference type="PIRSF" id="PIRSF000148">
    <property type="entry name" value="ASA_dh"/>
    <property type="match status" value="1"/>
</dbReference>
<dbReference type="InterPro" id="IPR012080">
    <property type="entry name" value="Asp_semialdehyde_DH"/>
</dbReference>
<evidence type="ECO:0000256" key="7">
    <source>
        <dbReference type="ARBA" id="ARBA00022605"/>
    </source>
</evidence>
<dbReference type="GO" id="GO:0009088">
    <property type="term" value="P:threonine biosynthetic process"/>
    <property type="evidence" value="ECO:0007669"/>
    <property type="project" value="UniProtKB-UniRule"/>
</dbReference>
<dbReference type="GO" id="GO:0009089">
    <property type="term" value="P:lysine biosynthetic process via diaminopimelate"/>
    <property type="evidence" value="ECO:0007669"/>
    <property type="project" value="UniProtKB-UniRule"/>
</dbReference>
<dbReference type="InterPro" id="IPR000534">
    <property type="entry name" value="Semialdehyde_DH_NAD-bd"/>
</dbReference>
<name>A0A0S8G6W6_UNCW3</name>
<feature type="active site" description="Acyl-thioester intermediate" evidence="15 16">
    <location>
        <position position="126"/>
    </location>
</feature>
<dbReference type="CDD" id="cd18131">
    <property type="entry name" value="ASADH_C_bac_euk_like"/>
    <property type="match status" value="1"/>
</dbReference>
<dbReference type="InterPro" id="IPR012280">
    <property type="entry name" value="Semialdhyde_DH_dimer_dom"/>
</dbReference>
<dbReference type="SUPFAM" id="SSF51735">
    <property type="entry name" value="NAD(P)-binding Rossmann-fold domains"/>
    <property type="match status" value="1"/>
</dbReference>
<evidence type="ECO:0000256" key="9">
    <source>
        <dbReference type="ARBA" id="ARBA00022857"/>
    </source>
</evidence>
<dbReference type="GO" id="GO:0004073">
    <property type="term" value="F:aspartate-semialdehyde dehydrogenase activity"/>
    <property type="evidence" value="ECO:0007669"/>
    <property type="project" value="UniProtKB-UniRule"/>
</dbReference>
<feature type="binding site" evidence="15">
    <location>
        <position position="153"/>
    </location>
    <ligand>
        <name>substrate</name>
    </ligand>
</feature>
<dbReference type="UniPathway" id="UPA00034">
    <property type="reaction ID" value="UER00016"/>
</dbReference>
<keyword evidence="13 15" id="KW-0486">Methionine biosynthesis</keyword>
<dbReference type="InterPro" id="IPR036291">
    <property type="entry name" value="NAD(P)-bd_dom_sf"/>
</dbReference>
<evidence type="ECO:0000256" key="4">
    <source>
        <dbReference type="ARBA" id="ARBA00010584"/>
    </source>
</evidence>
<keyword evidence="11 15" id="KW-0560">Oxidoreductase</keyword>
<dbReference type="Gene3D" id="3.40.50.720">
    <property type="entry name" value="NAD(P)-binding Rossmann-like Domain"/>
    <property type="match status" value="1"/>
</dbReference>
<evidence type="ECO:0000256" key="5">
    <source>
        <dbReference type="ARBA" id="ARBA00011738"/>
    </source>
</evidence>
<dbReference type="UniPathway" id="UPA00050">
    <property type="reaction ID" value="UER00463"/>
</dbReference>
<evidence type="ECO:0000256" key="2">
    <source>
        <dbReference type="ARBA" id="ARBA00005076"/>
    </source>
</evidence>
<comment type="subunit">
    <text evidence="5 15">Homodimer.</text>
</comment>
<evidence type="ECO:0000256" key="16">
    <source>
        <dbReference type="PIRSR" id="PIRSR000148-1"/>
    </source>
</evidence>
<dbReference type="Proteomes" id="UP000051096">
    <property type="component" value="Unassembled WGS sequence"/>
</dbReference>
<dbReference type="Pfam" id="PF01118">
    <property type="entry name" value="Semialdhyde_dh"/>
    <property type="match status" value="1"/>
</dbReference>
<reference evidence="18 19" key="1">
    <citation type="journal article" date="2015" name="Microbiome">
        <title>Genomic resolution of linkages in carbon, nitrogen, and sulfur cycling among widespread estuary sediment bacteria.</title>
        <authorList>
            <person name="Baker B.J."/>
            <person name="Lazar C.S."/>
            <person name="Teske A.P."/>
            <person name="Dick G.J."/>
        </authorList>
    </citation>
    <scope>NUCLEOTIDE SEQUENCE [LARGE SCALE GENOMIC DNA]</scope>
    <source>
        <strain evidence="18">SM23_60</strain>
    </source>
</reference>
<comment type="similarity">
    <text evidence="4 15">Belongs to the aspartate-semialdehyde dehydrogenase family.</text>
</comment>
<dbReference type="GO" id="GO:0071266">
    <property type="term" value="P:'de novo' L-methionine biosynthetic process"/>
    <property type="evidence" value="ECO:0007669"/>
    <property type="project" value="UniProtKB-UniRule"/>
</dbReference>
<comment type="pathway">
    <text evidence="3 15">Amino-acid biosynthesis; L-threonine biosynthesis; L-threonine from L-aspartate: step 2/5.</text>
</comment>
<sequence>MKKIAVLGATGLVGEEVIKVLEQRNFPTKELVAFASEQSEGETVQFKDTDVEILSDFESFIGKVDIVFSCLDAPLARDIVPKFRDSAVVIDNSNAFRMADDVPLIIPEVNPEKVKEHKGIIANPNCSTIQMLVALYPLHKKTRIKKIFVATYQSVSGYGKDALDELMYELECLIMDESPERAVKKAFRHPIGNNVIPQIGEFDDDGYTSEEMKMVNETRKILNDDSIQVTATCVRVPLCVSHSEAVSVEFESPLSPQEAKGILDNAPGVFLFRKEKTYPLPVYVAGKDEVFVGRIRKDMVFENGLAMWIVADNVRKGAALNAVQIAELL</sequence>
<keyword evidence="12 15" id="KW-0457">Lysine biosynthesis</keyword>
<feature type="binding site" evidence="15">
    <location>
        <position position="97"/>
    </location>
    <ligand>
        <name>phosphate</name>
        <dbReference type="ChEBI" id="CHEBI:43474"/>
    </ligand>
</feature>
<comment type="caution">
    <text evidence="18">The sequence shown here is derived from an EMBL/GenBank/DDBJ whole genome shotgun (WGS) entry which is preliminary data.</text>
</comment>
<evidence type="ECO:0000259" key="17">
    <source>
        <dbReference type="SMART" id="SM00859"/>
    </source>
</evidence>
<dbReference type="GO" id="GO:0009097">
    <property type="term" value="P:isoleucine biosynthetic process"/>
    <property type="evidence" value="ECO:0007669"/>
    <property type="project" value="UniProtKB-UniRule"/>
</dbReference>
<dbReference type="SMART" id="SM00859">
    <property type="entry name" value="Semialdhyde_dh"/>
    <property type="match status" value="1"/>
</dbReference>
<evidence type="ECO:0000256" key="14">
    <source>
        <dbReference type="ARBA" id="ARBA00047891"/>
    </source>
</evidence>
<evidence type="ECO:0000256" key="1">
    <source>
        <dbReference type="ARBA" id="ARBA00005021"/>
    </source>
</evidence>
<comment type="caution">
    <text evidence="15">Lacks conserved residue(s) required for the propagation of feature annotation.</text>
</comment>
<evidence type="ECO:0000313" key="19">
    <source>
        <dbReference type="Proteomes" id="UP000051096"/>
    </source>
</evidence>
<dbReference type="HAMAP" id="MF_02121">
    <property type="entry name" value="ASADH"/>
    <property type="match status" value="1"/>
</dbReference>
<evidence type="ECO:0000256" key="11">
    <source>
        <dbReference type="ARBA" id="ARBA00023002"/>
    </source>
</evidence>
<dbReference type="PATRIC" id="fig|1703780.3.peg.2359"/>
<keyword evidence="8 15" id="KW-0791">Threonine biosynthesis</keyword>
<evidence type="ECO:0000256" key="8">
    <source>
        <dbReference type="ARBA" id="ARBA00022697"/>
    </source>
</evidence>
<comment type="function">
    <text evidence="15">Catalyzes the NADPH-dependent formation of L-aspartate-semialdehyde (L-ASA) by the reductive dephosphorylation of L-aspartyl-4-phosphate.</text>
</comment>
<dbReference type="EC" id="1.2.1.11" evidence="6 15"/>
<dbReference type="GO" id="GO:0019877">
    <property type="term" value="P:diaminopimelate biosynthetic process"/>
    <property type="evidence" value="ECO:0007669"/>
    <property type="project" value="UniProtKB-UniRule"/>
</dbReference>
<evidence type="ECO:0000256" key="12">
    <source>
        <dbReference type="ARBA" id="ARBA00023154"/>
    </source>
</evidence>
<accession>A0A0S8G6W6</accession>
<evidence type="ECO:0000256" key="6">
    <source>
        <dbReference type="ARBA" id="ARBA00013120"/>
    </source>
</evidence>
<dbReference type="SUPFAM" id="SSF55347">
    <property type="entry name" value="Glyceraldehyde-3-phosphate dehydrogenase-like, C-terminal domain"/>
    <property type="match status" value="1"/>
</dbReference>
<feature type="binding site" evidence="15">
    <location>
        <begin position="10"/>
        <end position="13"/>
    </location>
    <ligand>
        <name>NADP(+)</name>
        <dbReference type="ChEBI" id="CHEBI:58349"/>
    </ligand>
</feature>
<dbReference type="Gene3D" id="3.30.360.10">
    <property type="entry name" value="Dihydrodipicolinate Reductase, domain 2"/>
    <property type="match status" value="1"/>
</dbReference>
<protein>
    <recommendedName>
        <fullName evidence="6 15">Aspartate-semialdehyde dehydrogenase</fullName>
        <shortName evidence="15">ASA dehydrogenase</shortName>
        <shortName evidence="15">ASADH</shortName>
        <ecNumber evidence="6 15">1.2.1.11</ecNumber>
    </recommendedName>
    <alternativeName>
        <fullName evidence="15">Aspartate-beta-semialdehyde dehydrogenase</fullName>
    </alternativeName>
</protein>
<dbReference type="NCBIfam" id="NF011456">
    <property type="entry name" value="PRK14874.1"/>
    <property type="match status" value="1"/>
</dbReference>
<dbReference type="EMBL" id="LJUO01000213">
    <property type="protein sequence ID" value="KPK67562.1"/>
    <property type="molecule type" value="Genomic_DNA"/>
</dbReference>
<dbReference type="GO" id="GO:0051287">
    <property type="term" value="F:NAD binding"/>
    <property type="evidence" value="ECO:0007669"/>
    <property type="project" value="InterPro"/>
</dbReference>
<dbReference type="PANTHER" id="PTHR46278:SF2">
    <property type="entry name" value="ASPARTATE-SEMIALDEHYDE DEHYDROGENASE"/>
    <property type="match status" value="1"/>
</dbReference>
<evidence type="ECO:0000256" key="13">
    <source>
        <dbReference type="ARBA" id="ARBA00023167"/>
    </source>
</evidence>
<proteinExistence type="inferred from homology"/>
<gene>
    <name evidence="15" type="primary">asd</name>
    <name evidence="18" type="ORF">AMJ87_13165</name>
</gene>
<feature type="binding site" evidence="15">
    <location>
        <position position="235"/>
    </location>
    <ligand>
        <name>substrate</name>
    </ligand>
</feature>
<organism evidence="18 19">
    <name type="scientific">candidate division WOR_3 bacterium SM23_60</name>
    <dbReference type="NCBI Taxonomy" id="1703780"/>
    <lineage>
        <taxon>Bacteria</taxon>
        <taxon>Bacteria division WOR-3</taxon>
    </lineage>
</organism>
<dbReference type="CDD" id="cd02316">
    <property type="entry name" value="VcASADH2_like_N"/>
    <property type="match status" value="1"/>
</dbReference>
<evidence type="ECO:0000313" key="18">
    <source>
        <dbReference type="EMBL" id="KPK67562.1"/>
    </source>
</evidence>
<evidence type="ECO:0000256" key="15">
    <source>
        <dbReference type="HAMAP-Rule" id="MF_02121"/>
    </source>
</evidence>
<dbReference type="NCBIfam" id="TIGR01296">
    <property type="entry name" value="asd_B"/>
    <property type="match status" value="1"/>
</dbReference>
<keyword evidence="7 15" id="KW-0028">Amino-acid biosynthesis</keyword>
<dbReference type="GO" id="GO:0046983">
    <property type="term" value="F:protein dimerization activity"/>
    <property type="evidence" value="ECO:0007669"/>
    <property type="project" value="InterPro"/>
</dbReference>
<comment type="pathway">
    <text evidence="1 15">Amino-acid biosynthesis; L-methionine biosynthesis via de novo pathway; L-homoserine from L-aspartate: step 2/3.</text>
</comment>
<keyword evidence="9 15" id="KW-0521">NADP</keyword>
<dbReference type="Pfam" id="PF02774">
    <property type="entry name" value="Semialdhyde_dhC"/>
    <property type="match status" value="1"/>
</dbReference>
<feature type="binding site" evidence="15">
    <location>
        <begin position="156"/>
        <end position="157"/>
    </location>
    <ligand>
        <name>NADP(+)</name>
        <dbReference type="ChEBI" id="CHEBI:58349"/>
    </ligand>
</feature>
<dbReference type="UniPathway" id="UPA00051">
    <property type="reaction ID" value="UER00464"/>
</dbReference>